<evidence type="ECO:0000256" key="4">
    <source>
        <dbReference type="ARBA" id="ARBA00022786"/>
    </source>
</evidence>
<evidence type="ECO:0000256" key="2">
    <source>
        <dbReference type="ARBA" id="ARBA00012759"/>
    </source>
</evidence>
<evidence type="ECO:0000256" key="7">
    <source>
        <dbReference type="ARBA" id="ARBA00057633"/>
    </source>
</evidence>
<comment type="caution">
    <text evidence="11">The sequence shown here is derived from an EMBL/GenBank/DDBJ whole genome shotgun (WGS) entry which is preliminary data.</text>
</comment>
<accession>A0A8J5ZTE1</accession>
<comment type="catalytic activity">
    <reaction evidence="1">
        <text>Thiol-dependent hydrolysis of ester, thioester, amide, peptide and isopeptide bonds formed by the C-terminal Gly of ubiquitin (a 76-residue protein attached to proteins as an intracellular targeting signal).</text>
        <dbReference type="EC" id="3.4.19.12"/>
    </reaction>
</comment>
<dbReference type="PANTHER" id="PTHR12419">
    <property type="entry name" value="OTU DOMAIN CONTAINING PROTEIN"/>
    <property type="match status" value="1"/>
</dbReference>
<dbReference type="EMBL" id="JAGFMF010012284">
    <property type="protein sequence ID" value="KAG8504715.1"/>
    <property type="molecule type" value="Genomic_DNA"/>
</dbReference>
<evidence type="ECO:0000256" key="3">
    <source>
        <dbReference type="ARBA" id="ARBA00022670"/>
    </source>
</evidence>
<dbReference type="InterPro" id="IPR003323">
    <property type="entry name" value="OTU_dom"/>
</dbReference>
<keyword evidence="4" id="KW-0833">Ubl conjugation pathway</keyword>
<evidence type="ECO:0000256" key="1">
    <source>
        <dbReference type="ARBA" id="ARBA00000707"/>
    </source>
</evidence>
<dbReference type="Pfam" id="PF02338">
    <property type="entry name" value="OTU"/>
    <property type="match status" value="1"/>
</dbReference>
<proteinExistence type="predicted"/>
<evidence type="ECO:0000256" key="6">
    <source>
        <dbReference type="ARBA" id="ARBA00022807"/>
    </source>
</evidence>
<dbReference type="GO" id="GO:0070536">
    <property type="term" value="P:protein K63-linked deubiquitination"/>
    <property type="evidence" value="ECO:0007669"/>
    <property type="project" value="TreeGrafter"/>
</dbReference>
<dbReference type="InterPro" id="IPR050704">
    <property type="entry name" value="Peptidase_C85-like"/>
</dbReference>
<evidence type="ECO:0000256" key="5">
    <source>
        <dbReference type="ARBA" id="ARBA00022801"/>
    </source>
</evidence>
<feature type="region of interest" description="Disordered" evidence="9">
    <location>
        <begin position="272"/>
        <end position="347"/>
    </location>
</feature>
<protein>
    <recommendedName>
        <fullName evidence="8">OTU domain-containing protein 1</fullName>
        <ecNumber evidence="2">3.4.19.12</ecNumber>
    </recommendedName>
</protein>
<gene>
    <name evidence="11" type="ORF">J0S82_004608</name>
</gene>
<organism evidence="11 12">
    <name type="scientific">Galemys pyrenaicus</name>
    <name type="common">Iberian desman</name>
    <name type="synonym">Pyrenean desman</name>
    <dbReference type="NCBI Taxonomy" id="202257"/>
    <lineage>
        <taxon>Eukaryota</taxon>
        <taxon>Metazoa</taxon>
        <taxon>Chordata</taxon>
        <taxon>Craniata</taxon>
        <taxon>Vertebrata</taxon>
        <taxon>Euteleostomi</taxon>
        <taxon>Mammalia</taxon>
        <taxon>Eutheria</taxon>
        <taxon>Laurasiatheria</taxon>
        <taxon>Eulipotyphla</taxon>
        <taxon>Talpidae</taxon>
        <taxon>Galemys</taxon>
    </lineage>
</organism>
<reference evidence="11" key="1">
    <citation type="journal article" date="2021" name="Evol. Appl.">
        <title>The genome of the Pyrenean desman and the effects of bottlenecks and inbreeding on the genomic landscape of an endangered species.</title>
        <authorList>
            <person name="Escoda L."/>
            <person name="Castresana J."/>
        </authorList>
    </citation>
    <scope>NUCLEOTIDE SEQUENCE</scope>
    <source>
        <strain evidence="11">IBE-C5619</strain>
    </source>
</reference>
<name>A0A8J5ZTE1_GALPY</name>
<dbReference type="GO" id="GO:0006508">
    <property type="term" value="P:proteolysis"/>
    <property type="evidence" value="ECO:0007669"/>
    <property type="project" value="UniProtKB-KW"/>
</dbReference>
<sequence>MWRSRNLAGTRALFAALDARAASGPSVISILGALGHRARPVPSPGPGGCVPTPGLAAPIRGRAAGTDMQLYSSVCTHYPAGGPGPTAAAPAPPTAAAAASAAPFKVSLQPPGPASGAPEPETGECQPNAVAEPREAAAAPAAKMPAFSCFEMVSGAAAPNATAAAGPPGGSCKPPLPPHYTSTAQITVRALGADRLLLHGPEPGPAAPTAQRGRCLLLAPAPGAPVPPRRGSSAWLLEELLRPDCSEPAGLDAAREGPDRNFRLSEHRQALAAAKHRGPVPPPGSPEPSPGPWGEEHLAERSLRGWERASDPPAADEARRPDPEAEASPAKSGEVAQSSAAEAVVVSRSDPRDEKLALYLAEVERQDKYLRQRNKYRFHIIPDGNCLYRAVSKTVYGDQSLHRELREQTVHYIADHLDHFGPLIEGDVGEFIIAAAQDGAWAGYPELLAMGQMLNVNIHLTTGGRLESPTVSTMIHYLGPEDSLRPSIWLSWLSNGHYDAVFDHSYPNPEYDNWCKQTQVQRKRDEELAKSMAISLSKMYIEQNACS</sequence>
<dbReference type="PROSITE" id="PS50802">
    <property type="entry name" value="OTU"/>
    <property type="match status" value="1"/>
</dbReference>
<dbReference type="PANTHER" id="PTHR12419:SF101">
    <property type="entry name" value="OTU DOMAIN-CONTAINING PROTEIN 1"/>
    <property type="match status" value="1"/>
</dbReference>
<dbReference type="AlphaFoldDB" id="A0A8J5ZTE1"/>
<feature type="compositionally biased region" description="Low complexity" evidence="9">
    <location>
        <begin position="114"/>
        <end position="126"/>
    </location>
</feature>
<dbReference type="SUPFAM" id="SSF54001">
    <property type="entry name" value="Cysteine proteinases"/>
    <property type="match status" value="1"/>
</dbReference>
<feature type="compositionally biased region" description="Low complexity" evidence="9">
    <location>
        <begin position="326"/>
        <end position="347"/>
    </location>
</feature>
<feature type="region of interest" description="Disordered" evidence="9">
    <location>
        <begin position="105"/>
        <end position="126"/>
    </location>
</feature>
<dbReference type="InterPro" id="IPR038765">
    <property type="entry name" value="Papain-like_cys_pep_sf"/>
</dbReference>
<dbReference type="FunFam" id="3.90.70.80:FF:000010">
    <property type="entry name" value="OTU domain-containing protein 1"/>
    <property type="match status" value="1"/>
</dbReference>
<keyword evidence="12" id="KW-1185">Reference proteome</keyword>
<evidence type="ECO:0000313" key="11">
    <source>
        <dbReference type="EMBL" id="KAG8504715.1"/>
    </source>
</evidence>
<evidence type="ECO:0000259" key="10">
    <source>
        <dbReference type="PROSITE" id="PS50802"/>
    </source>
</evidence>
<evidence type="ECO:0000256" key="8">
    <source>
        <dbReference type="ARBA" id="ARBA00074858"/>
    </source>
</evidence>
<dbReference type="OrthoDB" id="409956at2759"/>
<dbReference type="CDD" id="cd22747">
    <property type="entry name" value="OTU_OTUD1"/>
    <property type="match status" value="1"/>
</dbReference>
<evidence type="ECO:0000256" key="9">
    <source>
        <dbReference type="SAM" id="MobiDB-lite"/>
    </source>
</evidence>
<keyword evidence="6" id="KW-0788">Thiol protease</keyword>
<evidence type="ECO:0000313" key="12">
    <source>
        <dbReference type="Proteomes" id="UP000700334"/>
    </source>
</evidence>
<dbReference type="Gene3D" id="3.90.70.80">
    <property type="match status" value="1"/>
</dbReference>
<feature type="compositionally biased region" description="Pro residues" evidence="9">
    <location>
        <begin position="279"/>
        <end position="291"/>
    </location>
</feature>
<dbReference type="Proteomes" id="UP000700334">
    <property type="component" value="Unassembled WGS sequence"/>
</dbReference>
<keyword evidence="5" id="KW-0378">Hydrolase</keyword>
<dbReference type="InterPro" id="IPR047834">
    <property type="entry name" value="OTUD1_OTU"/>
</dbReference>
<dbReference type="EC" id="3.4.19.12" evidence="2"/>
<dbReference type="GO" id="GO:0004843">
    <property type="term" value="F:cysteine-type deubiquitinase activity"/>
    <property type="evidence" value="ECO:0007669"/>
    <property type="project" value="UniProtKB-EC"/>
</dbReference>
<comment type="function">
    <text evidence="7">Deubiquitinating enzyme that specifically hydrolyzes 'Lys-63'-linked polyubiquitin to monoubiquitin. Required for the stability and translation of a subset mRNAs with a high abundance of rare codons by mediating deubiquitination of 40S ribosomal protein RPS10/eS10, thereby antagonizing ZNF598-mediated 40S ubiquitination. The abundance of rare codons in mRNAs can limit the translation rate and can lead to ribosome collisions that trigger activation of ribosome quality control (RQC) pathway by ZNF598. OTUD1-mediated deubiquitination prevents activation of the RQC and subsequent dissociation of ribosomes and stimulates formation of polysomes and translation.</text>
</comment>
<feature type="domain" description="OTU" evidence="10">
    <location>
        <begin position="375"/>
        <end position="504"/>
    </location>
</feature>
<keyword evidence="3" id="KW-0645">Protease</keyword>
<feature type="compositionally biased region" description="Basic and acidic residues" evidence="9">
    <location>
        <begin position="294"/>
        <end position="323"/>
    </location>
</feature>